<dbReference type="InterPro" id="IPR036188">
    <property type="entry name" value="FAD/NAD-bd_sf"/>
</dbReference>
<reference evidence="3 4" key="1">
    <citation type="journal article" date="2017" name="BMC Genomics">
        <title>Chromosome level assembly and secondary metabolite potential of the parasitic fungus Cordyceps militaris.</title>
        <authorList>
            <person name="Kramer G.J."/>
            <person name="Nodwell J.R."/>
        </authorList>
    </citation>
    <scope>NUCLEOTIDE SEQUENCE [LARGE SCALE GENOMIC DNA]</scope>
    <source>
        <strain evidence="3 4">ATCC 34164</strain>
    </source>
</reference>
<dbReference type="InterPro" id="IPR051820">
    <property type="entry name" value="FAD-binding_MO"/>
</dbReference>
<keyword evidence="2 3" id="KW-0560">Oxidoreductase</keyword>
<evidence type="ECO:0000256" key="2">
    <source>
        <dbReference type="ARBA" id="ARBA00023033"/>
    </source>
</evidence>
<dbReference type="AlphaFoldDB" id="A0A2H4SK85"/>
<dbReference type="Proteomes" id="UP000323067">
    <property type="component" value="Chromosome vii"/>
</dbReference>
<dbReference type="SUPFAM" id="SSF51905">
    <property type="entry name" value="FAD/NAD(P)-binding domain"/>
    <property type="match status" value="1"/>
</dbReference>
<gene>
    <name evidence="3" type="ORF">A9K55_008913</name>
</gene>
<protein>
    <submittedName>
        <fullName evidence="3">Flavin monooxygenase</fullName>
    </submittedName>
</protein>
<dbReference type="VEuPathDB" id="FungiDB:A9K55_008913"/>
<name>A0A2H4SK85_CORMI</name>
<organism evidence="3 4">
    <name type="scientific">Cordyceps militaris</name>
    <name type="common">Caterpillar fungus</name>
    <name type="synonym">Clavaria militaris</name>
    <dbReference type="NCBI Taxonomy" id="73501"/>
    <lineage>
        <taxon>Eukaryota</taxon>
        <taxon>Fungi</taxon>
        <taxon>Dikarya</taxon>
        <taxon>Ascomycota</taxon>
        <taxon>Pezizomycotina</taxon>
        <taxon>Sordariomycetes</taxon>
        <taxon>Hypocreomycetidae</taxon>
        <taxon>Hypocreales</taxon>
        <taxon>Cordycipitaceae</taxon>
        <taxon>Cordyceps</taxon>
    </lineage>
</organism>
<dbReference type="GO" id="GO:0004497">
    <property type="term" value="F:monooxygenase activity"/>
    <property type="evidence" value="ECO:0007669"/>
    <property type="project" value="UniProtKB-KW"/>
</dbReference>
<dbReference type="VEuPathDB" id="FungiDB:CCM_08660"/>
<evidence type="ECO:0000313" key="4">
    <source>
        <dbReference type="Proteomes" id="UP000323067"/>
    </source>
</evidence>
<dbReference type="EMBL" id="CP023324">
    <property type="protein sequence ID" value="ATY63523.1"/>
    <property type="molecule type" value="Genomic_DNA"/>
</dbReference>
<dbReference type="Pfam" id="PF13738">
    <property type="entry name" value="Pyr_redox_3"/>
    <property type="match status" value="1"/>
</dbReference>
<keyword evidence="2 3" id="KW-0503">Monooxygenase</keyword>
<accession>A0A2H4SK85</accession>
<dbReference type="PANTHER" id="PTHR43872:SF1">
    <property type="entry name" value="MONOOXYGENASE, PUTATIVE (AFU_ORTHOLOGUE AFUA_8G02570)-RELATED"/>
    <property type="match status" value="1"/>
</dbReference>
<evidence type="ECO:0000256" key="1">
    <source>
        <dbReference type="ARBA" id="ARBA00001974"/>
    </source>
</evidence>
<comment type="cofactor">
    <cofactor evidence="1">
        <name>FAD</name>
        <dbReference type="ChEBI" id="CHEBI:57692"/>
    </cofactor>
</comment>
<dbReference type="Gene3D" id="3.50.50.60">
    <property type="entry name" value="FAD/NAD(P)-binding domain"/>
    <property type="match status" value="3"/>
</dbReference>
<dbReference type="PANTHER" id="PTHR43872">
    <property type="entry name" value="MONOOXYGENASE, PUTATIVE (AFU_ORTHOLOGUE AFUA_8G02570)-RELATED"/>
    <property type="match status" value="1"/>
</dbReference>
<sequence>MTSPDYDVVIIGAGISGINFAYRLKERNPHLTYCILEARSEIGGTWSLFKYPGLRSDSDLYTFSFPWKPWESTDTIAGAPLILKYLREAVQEQGIEQHIKFNHTVQSLDFDTRQKAWTFTCQTPGKETVRVSSRFALIGTGYYDYDEPLEADIPGIGSFQGPVVHPQFWPEDLDYAGKNMVVIGSGATAVTVLPSVADKVAHVTMLQRSPTYIVSVPRGGLFERVTKALLPARIAHAIIRVRWTLLGFLLVWFCRTMPALARWAILRRTARELPAGTALAPDFTPRYNPWEQRMCLCPDADFFRALRSGKASVVTDEIAAVTAKTIKLKSGRELTPDIIVTATGLKLALLGKAKLSVDGAAVRLPDRYIWKGAMLEGVPNLFFAFGYVDASWTLGADATAQLATRIIAEVGETGKTAICPRQTSDELRTMKPRSFFYLQSTYVKKGQAVVPKVGDAKQWLPKTLYWRDILTAWWGDIRSSTTDWEDREEECAVTKPSKDISTKLNFKIISRDCQG</sequence>
<dbReference type="OrthoDB" id="66881at2759"/>
<proteinExistence type="predicted"/>
<evidence type="ECO:0000313" key="3">
    <source>
        <dbReference type="EMBL" id="ATY63523.1"/>
    </source>
</evidence>